<reference evidence="3 4" key="1">
    <citation type="submission" date="2020-04" db="EMBL/GenBank/DDBJ databases">
        <title>Perkinsus olseni comparative genomics.</title>
        <authorList>
            <person name="Bogema D.R."/>
        </authorList>
    </citation>
    <scope>NUCLEOTIDE SEQUENCE [LARGE SCALE GENOMIC DNA]</scope>
    <source>
        <strain evidence="3">ATCC PRA-205</strain>
    </source>
</reference>
<protein>
    <recommendedName>
        <fullName evidence="2">Peptidase A1 domain-containing protein</fullName>
    </recommendedName>
</protein>
<dbReference type="EMBL" id="JABANM010033138">
    <property type="protein sequence ID" value="KAF4701784.1"/>
    <property type="molecule type" value="Genomic_DNA"/>
</dbReference>
<name>A0A7J6PZW5_PEROL</name>
<feature type="compositionally biased region" description="Polar residues" evidence="1">
    <location>
        <begin position="11"/>
        <end position="21"/>
    </location>
</feature>
<feature type="region of interest" description="Disordered" evidence="1">
    <location>
        <begin position="1"/>
        <end position="21"/>
    </location>
</feature>
<evidence type="ECO:0000313" key="3">
    <source>
        <dbReference type="EMBL" id="KAF4701784.1"/>
    </source>
</evidence>
<comment type="caution">
    <text evidence="3">The sequence shown here is derived from an EMBL/GenBank/DDBJ whole genome shotgun (WGS) entry which is preliminary data.</text>
</comment>
<feature type="region of interest" description="Disordered" evidence="1">
    <location>
        <begin position="416"/>
        <end position="503"/>
    </location>
</feature>
<gene>
    <name evidence="3" type="ORF">FOZ62_022925</name>
</gene>
<dbReference type="InterPro" id="IPR021109">
    <property type="entry name" value="Peptidase_aspartic_dom_sf"/>
</dbReference>
<dbReference type="SUPFAM" id="SSF50630">
    <property type="entry name" value="Acid proteases"/>
    <property type="match status" value="1"/>
</dbReference>
<dbReference type="Gene3D" id="2.40.70.10">
    <property type="entry name" value="Acid Proteases"/>
    <property type="match status" value="2"/>
</dbReference>
<dbReference type="PROSITE" id="PS51767">
    <property type="entry name" value="PEPTIDASE_A1"/>
    <property type="match status" value="1"/>
</dbReference>
<dbReference type="AlphaFoldDB" id="A0A7J6PZW5"/>
<sequence length="503" mass="56068">MKFHPRRATTPIKQNCAHSHTSTRTAGSVGLWSDKVEFALGSTPVSSCMRVLFYSSHLVMARRRLAPLTLDIVNNYVPMTLDGHIVNLYLDSATSEWLVMSGEAYEAEHGEGACRELASGCYFCPPTSPCEDLHQRIRTPVYYCDGDSLEYVKHAGTLSIGGMNVSGLKFGLIVNYTSSVSKLPPSGMLGLALGPYGSSMLEQLRMRDVIGEVSATIAGTDIGEGITGELLLGHSAESLAKLTPVKFSTHPTYEQRCLTLLRTDMKPVDNRSERSEGDFIVDLVHVLVDTGSSTLDLTRREFEVMLNEMKRRVEQDGGNPSPDPLWIDNRGVVWTSTLFRDYLPILGFHLVDSSGSRPTPIRIYPKHYIRECWSEECVLDLLVDDSDLSCLGHPFFRAYYTYMNLTSMMLYLTPNAARSRPTPKPRVSLRPTPRPRWRLPTPKPRQSTSRIIEPRPVPKPRWCSTISVTSRPTPRLRESKPESSPPSAAFPSGSCVLQREENG</sequence>
<dbReference type="InterPro" id="IPR033121">
    <property type="entry name" value="PEPTIDASE_A1"/>
</dbReference>
<evidence type="ECO:0000259" key="2">
    <source>
        <dbReference type="PROSITE" id="PS51767"/>
    </source>
</evidence>
<proteinExistence type="predicted"/>
<dbReference type="Pfam" id="PF00026">
    <property type="entry name" value="Asp"/>
    <property type="match status" value="1"/>
</dbReference>
<organism evidence="3 4">
    <name type="scientific">Perkinsus olseni</name>
    <name type="common">Perkinsus atlanticus</name>
    <dbReference type="NCBI Taxonomy" id="32597"/>
    <lineage>
        <taxon>Eukaryota</taxon>
        <taxon>Sar</taxon>
        <taxon>Alveolata</taxon>
        <taxon>Perkinsozoa</taxon>
        <taxon>Perkinsea</taxon>
        <taxon>Perkinsida</taxon>
        <taxon>Perkinsidae</taxon>
        <taxon>Perkinsus</taxon>
    </lineage>
</organism>
<evidence type="ECO:0000313" key="4">
    <source>
        <dbReference type="Proteomes" id="UP000574390"/>
    </source>
</evidence>
<feature type="compositionally biased region" description="Low complexity" evidence="1">
    <location>
        <begin position="485"/>
        <end position="494"/>
    </location>
</feature>
<evidence type="ECO:0000256" key="1">
    <source>
        <dbReference type="SAM" id="MobiDB-lite"/>
    </source>
</evidence>
<accession>A0A7J6PZW5</accession>
<feature type="domain" description="Peptidase A1" evidence="2">
    <location>
        <begin position="75"/>
        <end position="413"/>
    </location>
</feature>
<dbReference type="Proteomes" id="UP000574390">
    <property type="component" value="Unassembled WGS sequence"/>
</dbReference>